<dbReference type="PATRIC" id="fig|1838286.3.peg.1575"/>
<dbReference type="Gene3D" id="3.40.50.880">
    <property type="match status" value="1"/>
</dbReference>
<evidence type="ECO:0000313" key="4">
    <source>
        <dbReference type="Proteomes" id="UP000095228"/>
    </source>
</evidence>
<gene>
    <name evidence="3" type="ORF">Verru16b_01558</name>
</gene>
<feature type="domain" description="ThuA-like" evidence="2">
    <location>
        <begin position="26"/>
        <end position="249"/>
    </location>
</feature>
<dbReference type="InterPro" id="IPR029010">
    <property type="entry name" value="ThuA-like"/>
</dbReference>
<dbReference type="AlphaFoldDB" id="A0A1D8AUF4"/>
<dbReference type="STRING" id="1838286.Verru16b_01558"/>
<reference evidence="3 4" key="1">
    <citation type="submission" date="2016-06" db="EMBL/GenBank/DDBJ databases">
        <title>Three novel species with peptidoglycan cell walls form the new genus Lacunisphaera gen. nov. in the family Opitutaceae of the verrucomicrobial subdivision 4.</title>
        <authorList>
            <person name="Rast P."/>
            <person name="Gloeckner I."/>
            <person name="Jogler M."/>
            <person name="Boedeker C."/>
            <person name="Jeske O."/>
            <person name="Wiegand S."/>
            <person name="Reinhardt R."/>
            <person name="Schumann P."/>
            <person name="Rohde M."/>
            <person name="Spring S."/>
            <person name="Gloeckner F.O."/>
            <person name="Jogler C."/>
        </authorList>
    </citation>
    <scope>NUCLEOTIDE SEQUENCE [LARGE SCALE GENOMIC DNA]</scope>
    <source>
        <strain evidence="3 4">IG16b</strain>
    </source>
</reference>
<dbReference type="OrthoDB" id="9785923at2"/>
<protein>
    <submittedName>
        <fullName evidence="3">Trehalose utilization</fullName>
    </submittedName>
</protein>
<dbReference type="EMBL" id="CP016094">
    <property type="protein sequence ID" value="AOS44496.1"/>
    <property type="molecule type" value="Genomic_DNA"/>
</dbReference>
<accession>A0A1D8AUF4</accession>
<dbReference type="Proteomes" id="UP000095228">
    <property type="component" value="Chromosome"/>
</dbReference>
<evidence type="ECO:0000256" key="1">
    <source>
        <dbReference type="SAM" id="SignalP"/>
    </source>
</evidence>
<dbReference type="InterPro" id="IPR029062">
    <property type="entry name" value="Class_I_gatase-like"/>
</dbReference>
<keyword evidence="1" id="KW-0732">Signal</keyword>
<dbReference type="RefSeq" id="WP_069961738.1">
    <property type="nucleotide sequence ID" value="NZ_CP016094.1"/>
</dbReference>
<evidence type="ECO:0000313" key="3">
    <source>
        <dbReference type="EMBL" id="AOS44496.1"/>
    </source>
</evidence>
<dbReference type="CDD" id="cd03143">
    <property type="entry name" value="A4_beta-galactosidase_middle_domain"/>
    <property type="match status" value="1"/>
</dbReference>
<name>A0A1D8AUF4_9BACT</name>
<sequence>MKSLRILALAAVTLAGALAAHAEQFKALLFTKTAGWHHDSINAGVDAIQALGKLHDFEVFWTADANRVMNDRELAKYKVVIFLCTTGDALNDEQQAAFERYIKAGGGFVGIHSASDTEYDWPWFRKMVGYMFHIHPAVQTATLKKLDPNFPGMDRFAKRFLFTEEWYEFGAPESTPNPLKFLLAVDEKTYQPAAKWGPKEGKGMGDFHPVSWYQNYDGGRAFYTALGHLPGTYSDAAFMHHVYGGIYWAATGNTFSAE</sequence>
<feature type="signal peptide" evidence="1">
    <location>
        <begin position="1"/>
        <end position="22"/>
    </location>
</feature>
<keyword evidence="4" id="KW-1185">Reference proteome</keyword>
<feature type="chain" id="PRO_5009105278" evidence="1">
    <location>
        <begin position="23"/>
        <end position="258"/>
    </location>
</feature>
<dbReference type="PANTHER" id="PTHR40469:SF2">
    <property type="entry name" value="GALACTOSE-BINDING DOMAIN-LIKE SUPERFAMILY PROTEIN"/>
    <property type="match status" value="1"/>
</dbReference>
<dbReference type="SUPFAM" id="SSF52317">
    <property type="entry name" value="Class I glutamine amidotransferase-like"/>
    <property type="match status" value="1"/>
</dbReference>
<dbReference type="PANTHER" id="PTHR40469">
    <property type="entry name" value="SECRETED GLYCOSYL HYDROLASE"/>
    <property type="match status" value="1"/>
</dbReference>
<dbReference type="Pfam" id="PF06283">
    <property type="entry name" value="ThuA"/>
    <property type="match status" value="1"/>
</dbReference>
<evidence type="ECO:0000259" key="2">
    <source>
        <dbReference type="Pfam" id="PF06283"/>
    </source>
</evidence>
<organism evidence="3 4">
    <name type="scientific">Lacunisphaera limnophila</name>
    <dbReference type="NCBI Taxonomy" id="1838286"/>
    <lineage>
        <taxon>Bacteria</taxon>
        <taxon>Pseudomonadati</taxon>
        <taxon>Verrucomicrobiota</taxon>
        <taxon>Opitutia</taxon>
        <taxon>Opitutales</taxon>
        <taxon>Opitutaceae</taxon>
        <taxon>Lacunisphaera</taxon>
    </lineage>
</organism>
<proteinExistence type="predicted"/>
<dbReference type="KEGG" id="obg:Verru16b_01558"/>